<sequence length="197" mass="22433">MNKNIQDERFLVAEEAICQAFYEIAQKKTLERITVSDVIKKAGIVRSTFYNHYEGIPDLLDAVEDQTIHHLFTMMDQFHVKKSTPQDNSVIILRFYQNLCSYIRENPFLAQLLGSPRGDAFFEKTLTMFHRYVRDAANLTGSTAHSRQEVSFAIAYSIGGALGILHKWTKEDFAVPTDTVAKLLADSFSKSTLPYLD</sequence>
<organism evidence="4 5">
    <name type="scientific">Jutongia huaianensis</name>
    <dbReference type="NCBI Taxonomy" id="2763668"/>
    <lineage>
        <taxon>Bacteria</taxon>
        <taxon>Bacillati</taxon>
        <taxon>Bacillota</taxon>
        <taxon>Clostridia</taxon>
        <taxon>Lachnospirales</taxon>
        <taxon>Lachnospiraceae</taxon>
        <taxon>Jutongia</taxon>
    </lineage>
</organism>
<evidence type="ECO:0000313" key="4">
    <source>
        <dbReference type="EMBL" id="MBC8563550.1"/>
    </source>
</evidence>
<feature type="DNA-binding region" description="H-T-H motif" evidence="2">
    <location>
        <begin position="34"/>
        <end position="53"/>
    </location>
</feature>
<dbReference type="EMBL" id="JACRSX010000026">
    <property type="protein sequence ID" value="MBC8563550.1"/>
    <property type="molecule type" value="Genomic_DNA"/>
</dbReference>
<dbReference type="RefSeq" id="WP_118679259.1">
    <property type="nucleotide sequence ID" value="NZ_JACRSX010000026.1"/>
</dbReference>
<feature type="domain" description="HTH tetR-type" evidence="3">
    <location>
        <begin position="11"/>
        <end position="71"/>
    </location>
</feature>
<keyword evidence="5" id="KW-1185">Reference proteome</keyword>
<reference evidence="4 5" key="1">
    <citation type="submission" date="2020-08" db="EMBL/GenBank/DDBJ databases">
        <title>Genome public.</title>
        <authorList>
            <person name="Liu C."/>
            <person name="Sun Q."/>
        </authorList>
    </citation>
    <scope>NUCLEOTIDE SEQUENCE [LARGE SCALE GENOMIC DNA]</scope>
    <source>
        <strain evidence="4 5">NSJ-37</strain>
    </source>
</reference>
<gene>
    <name evidence="4" type="ORF">H8704_13115</name>
</gene>
<proteinExistence type="predicted"/>
<evidence type="ECO:0000313" key="5">
    <source>
        <dbReference type="Proteomes" id="UP000606193"/>
    </source>
</evidence>
<dbReference type="InterPro" id="IPR001647">
    <property type="entry name" value="HTH_TetR"/>
</dbReference>
<dbReference type="Gene3D" id="1.10.357.10">
    <property type="entry name" value="Tetracycline Repressor, domain 2"/>
    <property type="match status" value="1"/>
</dbReference>
<dbReference type="SUPFAM" id="SSF46689">
    <property type="entry name" value="Homeodomain-like"/>
    <property type="match status" value="1"/>
</dbReference>
<keyword evidence="1 2" id="KW-0238">DNA-binding</keyword>
<evidence type="ECO:0000256" key="2">
    <source>
        <dbReference type="PROSITE-ProRule" id="PRU00335"/>
    </source>
</evidence>
<accession>A0ABR7N4L1</accession>
<name>A0ABR7N4L1_9FIRM</name>
<dbReference type="PANTHER" id="PTHR43479">
    <property type="entry name" value="ACREF/ENVCD OPERON REPRESSOR-RELATED"/>
    <property type="match status" value="1"/>
</dbReference>
<comment type="caution">
    <text evidence="4">The sequence shown here is derived from an EMBL/GenBank/DDBJ whole genome shotgun (WGS) entry which is preliminary data.</text>
</comment>
<dbReference type="InterPro" id="IPR009057">
    <property type="entry name" value="Homeodomain-like_sf"/>
</dbReference>
<evidence type="ECO:0000256" key="1">
    <source>
        <dbReference type="ARBA" id="ARBA00023125"/>
    </source>
</evidence>
<dbReference type="Proteomes" id="UP000606193">
    <property type="component" value="Unassembled WGS sequence"/>
</dbReference>
<evidence type="ECO:0000259" key="3">
    <source>
        <dbReference type="PROSITE" id="PS50977"/>
    </source>
</evidence>
<dbReference type="PANTHER" id="PTHR43479:SF11">
    <property type="entry name" value="ACREF_ENVCD OPERON REPRESSOR-RELATED"/>
    <property type="match status" value="1"/>
</dbReference>
<protein>
    <submittedName>
        <fullName evidence="4">TetR/AcrR family transcriptional regulator</fullName>
    </submittedName>
</protein>
<dbReference type="InterPro" id="IPR050624">
    <property type="entry name" value="HTH-type_Tx_Regulator"/>
</dbReference>
<dbReference type="PROSITE" id="PS50977">
    <property type="entry name" value="HTH_TETR_2"/>
    <property type="match status" value="1"/>
</dbReference>